<evidence type="ECO:0000256" key="1">
    <source>
        <dbReference type="SAM" id="MobiDB-lite"/>
    </source>
</evidence>
<evidence type="ECO:0000256" key="2">
    <source>
        <dbReference type="SAM" id="SignalP"/>
    </source>
</evidence>
<feature type="signal peptide" evidence="2">
    <location>
        <begin position="1"/>
        <end position="32"/>
    </location>
</feature>
<dbReference type="SUPFAM" id="SSF56935">
    <property type="entry name" value="Porins"/>
    <property type="match status" value="1"/>
</dbReference>
<dbReference type="AlphaFoldDB" id="A0A512DKY6"/>
<feature type="compositionally biased region" description="Low complexity" evidence="1">
    <location>
        <begin position="107"/>
        <end position="121"/>
    </location>
</feature>
<protein>
    <recommendedName>
        <fullName evidence="5">DUF1207 domain-containing protein</fullName>
    </recommendedName>
</protein>
<accession>A0A512DKY6</accession>
<evidence type="ECO:0000313" key="4">
    <source>
        <dbReference type="Proteomes" id="UP000321523"/>
    </source>
</evidence>
<gene>
    <name evidence="3" type="ORF">SAE02_12770</name>
</gene>
<feature type="region of interest" description="Disordered" evidence="1">
    <location>
        <begin position="107"/>
        <end position="133"/>
    </location>
</feature>
<keyword evidence="2" id="KW-0732">Signal</keyword>
<dbReference type="Pfam" id="PF06727">
    <property type="entry name" value="DUF1207"/>
    <property type="match status" value="1"/>
</dbReference>
<name>A0A512DKY6_9PROT</name>
<organism evidence="3 4">
    <name type="scientific">Skermanella aerolata</name>
    <dbReference type="NCBI Taxonomy" id="393310"/>
    <lineage>
        <taxon>Bacteria</taxon>
        <taxon>Pseudomonadati</taxon>
        <taxon>Pseudomonadota</taxon>
        <taxon>Alphaproteobacteria</taxon>
        <taxon>Rhodospirillales</taxon>
        <taxon>Azospirillaceae</taxon>
        <taxon>Skermanella</taxon>
    </lineage>
</organism>
<dbReference type="EMBL" id="BJYZ01000004">
    <property type="protein sequence ID" value="GEO37129.1"/>
    <property type="molecule type" value="Genomic_DNA"/>
</dbReference>
<reference evidence="3 4" key="1">
    <citation type="submission" date="2019-07" db="EMBL/GenBank/DDBJ databases">
        <title>Whole genome shotgun sequence of Skermanella aerolata NBRC 106429.</title>
        <authorList>
            <person name="Hosoyama A."/>
            <person name="Uohara A."/>
            <person name="Ohji S."/>
            <person name="Ichikawa N."/>
        </authorList>
    </citation>
    <scope>NUCLEOTIDE SEQUENCE [LARGE SCALE GENOMIC DNA]</scope>
    <source>
        <strain evidence="3 4">NBRC 106429</strain>
    </source>
</reference>
<evidence type="ECO:0008006" key="5">
    <source>
        <dbReference type="Google" id="ProtNLM"/>
    </source>
</evidence>
<evidence type="ECO:0000313" key="3">
    <source>
        <dbReference type="EMBL" id="GEO37129.1"/>
    </source>
</evidence>
<feature type="chain" id="PRO_5021789824" description="DUF1207 domain-containing protein" evidence="2">
    <location>
        <begin position="33"/>
        <end position="391"/>
    </location>
</feature>
<comment type="caution">
    <text evidence="3">The sequence shown here is derived from an EMBL/GenBank/DDBJ whole genome shotgun (WGS) entry which is preliminary data.</text>
</comment>
<keyword evidence="4" id="KW-1185">Reference proteome</keyword>
<proteinExistence type="predicted"/>
<sequence length="391" mass="42588">MIPYFPRRHRLVAATCLTALLAFGGMPEPASAQAPDDAFIAGYAAAVLQREFGLAASKVTVSGGVVQVDAATLQSSAGPRLRTALSEIPGVTDVRVREASVPATAAPGLAPAAPAAAGRPDGAPPPATAVTQDEGGQVLPRSNLFEPLMADPRWPRFSAAYRYFTDDPDVEHAGAVSFGETFSLYRNSLFGGRWEIGFQAAVFSIFDLNSDSLDLINADYWVGIPISYRIGDFSVLGRVYHQSSHLGDEFLLREGIDQSRRINLSYEAVEALASYDIGEEFRVYGGFSYLFDQEPSDLKPWGTQAGVEYESSETFAGGHLRPIAAADLKFREESDWDMDLSLRAGVQLESTFLNPRRIRLLAEYYNGSNPNGQFYSRKLEYIGFGVNVQLD</sequence>
<dbReference type="Proteomes" id="UP000321523">
    <property type="component" value="Unassembled WGS sequence"/>
</dbReference>
<dbReference type="InterPro" id="IPR009599">
    <property type="entry name" value="DUF1207"/>
</dbReference>